<evidence type="ECO:0000256" key="1">
    <source>
        <dbReference type="SAM" id="Phobius"/>
    </source>
</evidence>
<accession>A0A364UMU9</accession>
<dbReference type="RefSeq" id="WP_023016171.1">
    <property type="nucleotide sequence ID" value="NZ_CABMFV010000003.1"/>
</dbReference>
<feature type="transmembrane region" description="Helical" evidence="1">
    <location>
        <begin position="6"/>
        <end position="25"/>
    </location>
</feature>
<sequence>MAILFVSIIAPVISGCIVAIFTFWLNNRNK</sequence>
<organism evidence="3 4">
    <name type="scientific">Staphylococcus warneri</name>
    <dbReference type="NCBI Taxonomy" id="1292"/>
    <lineage>
        <taxon>Bacteria</taxon>
        <taxon>Bacillati</taxon>
        <taxon>Bacillota</taxon>
        <taxon>Bacilli</taxon>
        <taxon>Bacillales</taxon>
        <taxon>Staphylococcaceae</taxon>
        <taxon>Staphylococcus</taxon>
    </lineage>
</organism>
<keyword evidence="1" id="KW-1133">Transmembrane helix</keyword>
<dbReference type="NCBIfam" id="NF033608">
    <property type="entry name" value="type_I_tox_Fst"/>
    <property type="match status" value="1"/>
</dbReference>
<reference evidence="2 5" key="2">
    <citation type="submission" date="2020-03" db="EMBL/GenBank/DDBJ databases">
        <title>Comparative genetics of Staphylococcus warneri persistents from caprine mastitis.</title>
        <authorList>
            <person name="Franca C.A."/>
            <person name="Rosa D.S."/>
            <person name="Silva A."/>
            <person name="Rodrigues D.L.N."/>
            <person name="Santos R.G."/>
            <person name="Castillo R.E.H."/>
            <person name="Moreira M.A.S."/>
            <person name="Lima M.C."/>
            <person name="Gouveia G.V."/>
            <person name="Gouveia J.J.S."/>
            <person name="Souza R.F.S."/>
            <person name="Bertram B."/>
            <person name="Azevedo V."/>
            <person name="Costa M."/>
        </authorList>
    </citation>
    <scope>NUCLEOTIDE SEQUENCE [LARGE SCALE GENOMIC DNA]</scope>
    <source>
        <strain evidence="2 5">Cap 9.2</strain>
    </source>
</reference>
<evidence type="ECO:0000313" key="4">
    <source>
        <dbReference type="Proteomes" id="UP000261016"/>
    </source>
</evidence>
<dbReference type="Proteomes" id="UP000261016">
    <property type="component" value="Unassembled WGS sequence"/>
</dbReference>
<dbReference type="EMBL" id="JAANHJ010000001">
    <property type="protein sequence ID" value="MCG6226741.1"/>
    <property type="molecule type" value="Genomic_DNA"/>
</dbReference>
<dbReference type="EMBL" id="QSTD01000003">
    <property type="protein sequence ID" value="RGM30343.1"/>
    <property type="molecule type" value="Genomic_DNA"/>
</dbReference>
<keyword evidence="5" id="KW-1185">Reference proteome</keyword>
<keyword evidence="1" id="KW-0472">Membrane</keyword>
<name>A0A364UMU9_STAWA</name>
<evidence type="ECO:0000313" key="5">
    <source>
        <dbReference type="Proteomes" id="UP000814367"/>
    </source>
</evidence>
<protein>
    <submittedName>
        <fullName evidence="3">Type I toxin-antitoxin system Fst family toxin</fullName>
    </submittedName>
</protein>
<reference evidence="3 4" key="1">
    <citation type="submission" date="2018-08" db="EMBL/GenBank/DDBJ databases">
        <title>A genome reference for cultivated species of the human gut microbiota.</title>
        <authorList>
            <person name="Zou Y."/>
            <person name="Xue W."/>
            <person name="Luo G."/>
        </authorList>
    </citation>
    <scope>NUCLEOTIDE SEQUENCE [LARGE SCALE GENOMIC DNA]</scope>
    <source>
        <strain evidence="3 4">OM08-17AT</strain>
    </source>
</reference>
<keyword evidence="1" id="KW-0812">Transmembrane</keyword>
<gene>
    <name evidence="3" type="ORF">DXC19_07735</name>
    <name evidence="2" type="ORF">G8J23_12240</name>
</gene>
<evidence type="ECO:0000313" key="3">
    <source>
        <dbReference type="EMBL" id="RGM30343.1"/>
    </source>
</evidence>
<proteinExistence type="predicted"/>
<dbReference type="Proteomes" id="UP000814367">
    <property type="component" value="Unassembled WGS sequence"/>
</dbReference>
<evidence type="ECO:0000313" key="2">
    <source>
        <dbReference type="EMBL" id="MCG6226741.1"/>
    </source>
</evidence>
<dbReference type="AlphaFoldDB" id="A0A364UMU9"/>
<comment type="caution">
    <text evidence="3">The sequence shown here is derived from an EMBL/GenBank/DDBJ whole genome shotgun (WGS) entry which is preliminary data.</text>
</comment>